<sequence length="240" mass="27344">MGLFRYRKPHTPLAYTAWPSGCTWPHMHTSPPTVPNVRFAIKWQLTSGIWNRNGLRILLSDVVPRVLHGLVDYADDEDDNVCVNQQKQSRLAQQHLQQRRQQVHGKCSCSWWNGGGCFHHSSIVGAGIGRQFHLQRRVQHLDDEVVQLLVAEQPQEVQGRQPQQQLRKPTILGRVLRFAVLVQAGLAQDAIEQRIYPSLLGTVSVQGEVRSQTHQLWLPNRHPSIVSTVRLSFGFDILLK</sequence>
<reference evidence="2" key="1">
    <citation type="submission" date="2014-01" db="EMBL/GenBank/DDBJ databases">
        <title>The Genome Sequence of Anopheles farauti FAR1 (V2).</title>
        <authorList>
            <consortium name="The Broad Institute Genomics Platform"/>
            <person name="Neafsey D.E."/>
            <person name="Besansky N."/>
            <person name="Howell P."/>
            <person name="Walton C."/>
            <person name="Young S.K."/>
            <person name="Zeng Q."/>
            <person name="Gargeya S."/>
            <person name="Fitzgerald M."/>
            <person name="Haas B."/>
            <person name="Abouelleil A."/>
            <person name="Allen A.W."/>
            <person name="Alvarado L."/>
            <person name="Arachchi H.M."/>
            <person name="Berlin A.M."/>
            <person name="Chapman S.B."/>
            <person name="Gainer-Dewar J."/>
            <person name="Goldberg J."/>
            <person name="Griggs A."/>
            <person name="Gujja S."/>
            <person name="Hansen M."/>
            <person name="Howarth C."/>
            <person name="Imamovic A."/>
            <person name="Ireland A."/>
            <person name="Larimer J."/>
            <person name="McCowan C."/>
            <person name="Murphy C."/>
            <person name="Pearson M."/>
            <person name="Poon T.W."/>
            <person name="Priest M."/>
            <person name="Roberts A."/>
            <person name="Saif S."/>
            <person name="Shea T."/>
            <person name="Sisk P."/>
            <person name="Sykes S."/>
            <person name="Wortman J."/>
            <person name="Nusbaum C."/>
            <person name="Birren B."/>
        </authorList>
    </citation>
    <scope>NUCLEOTIDE SEQUENCE [LARGE SCALE GENOMIC DNA]</scope>
    <source>
        <strain evidence="2">FAR1</strain>
    </source>
</reference>
<dbReference type="EnsemblMetazoa" id="AFAF017687-RA">
    <property type="protein sequence ID" value="AFAF017687-PA"/>
    <property type="gene ID" value="AFAF017687"/>
</dbReference>
<evidence type="ECO:0000313" key="2">
    <source>
        <dbReference type="Proteomes" id="UP000075886"/>
    </source>
</evidence>
<protein>
    <submittedName>
        <fullName evidence="1">Uncharacterized protein</fullName>
    </submittedName>
</protein>
<keyword evidence="2" id="KW-1185">Reference proteome</keyword>
<evidence type="ECO:0000313" key="1">
    <source>
        <dbReference type="EnsemblMetazoa" id="AFAF017687-PA"/>
    </source>
</evidence>
<proteinExistence type="predicted"/>
<organism evidence="1 2">
    <name type="scientific">Anopheles farauti</name>
    <dbReference type="NCBI Taxonomy" id="69004"/>
    <lineage>
        <taxon>Eukaryota</taxon>
        <taxon>Metazoa</taxon>
        <taxon>Ecdysozoa</taxon>
        <taxon>Arthropoda</taxon>
        <taxon>Hexapoda</taxon>
        <taxon>Insecta</taxon>
        <taxon>Pterygota</taxon>
        <taxon>Neoptera</taxon>
        <taxon>Endopterygota</taxon>
        <taxon>Diptera</taxon>
        <taxon>Nematocera</taxon>
        <taxon>Culicoidea</taxon>
        <taxon>Culicidae</taxon>
        <taxon>Anophelinae</taxon>
        <taxon>Anopheles</taxon>
    </lineage>
</organism>
<dbReference type="VEuPathDB" id="VectorBase:AFAF017687"/>
<name>A0A182QVG5_9DIPT</name>
<accession>A0A182QVG5</accession>
<dbReference type="EMBL" id="AXCN02000282">
    <property type="status" value="NOT_ANNOTATED_CDS"/>
    <property type="molecule type" value="Genomic_DNA"/>
</dbReference>
<reference evidence="1" key="2">
    <citation type="submission" date="2020-05" db="UniProtKB">
        <authorList>
            <consortium name="EnsemblMetazoa"/>
        </authorList>
    </citation>
    <scope>IDENTIFICATION</scope>
    <source>
        <strain evidence="1">FAR1</strain>
    </source>
</reference>
<dbReference type="AlphaFoldDB" id="A0A182QVG5"/>
<dbReference type="Proteomes" id="UP000075886">
    <property type="component" value="Unassembled WGS sequence"/>
</dbReference>